<dbReference type="RefSeq" id="WP_258217289.1">
    <property type="nucleotide sequence ID" value="NZ_JANQBD010000031.1"/>
</dbReference>
<dbReference type="Proteomes" id="UP001300012">
    <property type="component" value="Unassembled WGS sequence"/>
</dbReference>
<keyword evidence="4" id="KW-1185">Reference proteome</keyword>
<feature type="domain" description="Phage tail tape measure protein" evidence="2">
    <location>
        <begin position="103"/>
        <end position="297"/>
    </location>
</feature>
<dbReference type="PANTHER" id="PTHR37813">
    <property type="entry name" value="FELS-2 PROPHAGE PROTEIN"/>
    <property type="match status" value="1"/>
</dbReference>
<name>A0ABT1YTV0_9BACL</name>
<keyword evidence="1" id="KW-1188">Viral release from host cell</keyword>
<evidence type="ECO:0000259" key="2">
    <source>
        <dbReference type="Pfam" id="PF10145"/>
    </source>
</evidence>
<reference evidence="3 4" key="1">
    <citation type="submission" date="2022-08" db="EMBL/GenBank/DDBJ databases">
        <title>Paenibacillus endoradicis sp. nov., Paenibacillus radicibacter sp. nov and Paenibacillus pararadicis sp. nov., three cold-adapted plant growth-promoting bacteria isolated from root of Larix gmelinii in Great Khingan.</title>
        <authorList>
            <person name="Xue H."/>
        </authorList>
    </citation>
    <scope>NUCLEOTIDE SEQUENCE [LARGE SCALE GENOMIC DNA]</scope>
    <source>
        <strain evidence="3 4">N5-1-1-5</strain>
    </source>
</reference>
<protein>
    <submittedName>
        <fullName evidence="3">Phage tail tape measure protein</fullName>
    </submittedName>
</protein>
<comment type="caution">
    <text evidence="3">The sequence shown here is derived from an EMBL/GenBank/DDBJ whole genome shotgun (WGS) entry which is preliminary data.</text>
</comment>
<evidence type="ECO:0000313" key="3">
    <source>
        <dbReference type="EMBL" id="MCR8635744.1"/>
    </source>
</evidence>
<evidence type="ECO:0000313" key="4">
    <source>
        <dbReference type="Proteomes" id="UP001300012"/>
    </source>
</evidence>
<dbReference type="InterPro" id="IPR010090">
    <property type="entry name" value="Phage_tape_meas"/>
</dbReference>
<evidence type="ECO:0000256" key="1">
    <source>
        <dbReference type="ARBA" id="ARBA00022612"/>
    </source>
</evidence>
<organism evidence="3 4">
    <name type="scientific">Paenibacillus radicis</name>
    <name type="common">ex Xue et al. 2023</name>
    <dbReference type="NCBI Taxonomy" id="2972489"/>
    <lineage>
        <taxon>Bacteria</taxon>
        <taxon>Bacillati</taxon>
        <taxon>Bacillota</taxon>
        <taxon>Bacilli</taxon>
        <taxon>Bacillales</taxon>
        <taxon>Paenibacillaceae</taxon>
        <taxon>Paenibacillus</taxon>
    </lineage>
</organism>
<proteinExistence type="predicted"/>
<dbReference type="PANTHER" id="PTHR37813:SF1">
    <property type="entry name" value="FELS-2 PROPHAGE PROTEIN"/>
    <property type="match status" value="1"/>
</dbReference>
<dbReference type="Pfam" id="PF10145">
    <property type="entry name" value="PhageMin_Tail"/>
    <property type="match status" value="1"/>
</dbReference>
<sequence length="644" mass="69146">MEIFRLFGSIFINDDDANKKMDGMDQKGKAASSQLGNVGKAAGAAALSLAAVGAAALAAFGVASVTAADDFNKSMNKLQAQTGASNEEMAAFKETAKELYNANLGESLDDVAKAMAEVKKTTGTTGEGLNGLTKNALILRDTFDYDVKDSVKAADSLMKQFGISGDQAFTLIAQGAQNGADRSGELLDSLNEYAPQFNALGFSADQFTNVLIDGAKNGAFQIDKVGDAVKEFNIRAKDGSKGTTEAFQALGLNADKTGKQFAAGGETAQKAFQTVLTAMKNLDDPMELNRIGVQLFGTQFEDLEAKSVLALGNIGTTANSTGDTLKKINDIKYSSFGEAITGIGRQLETGILIPVGEKVLPILNEFANWLSGNMPLFLKWFKDTFGGASDELSGFGKMWKALKDEYIKYVLDFIVPFIQEKLAAISAYWDENGADIQNTVETLFNLIMDIVKLTMPYVQDIITVAWDIIGTTISSIVDIVSGVIKILDGLFRGDFTKVWEGMQQTVKGIWEGIGGIVKGGVNLIIAQMNNLIRGLNRIKFDFPDWIPAIGGKAFSLDIPAIPMLAKGTDYFAGGMALVGEEGPELLNLPRGAKVTPNDQTMNLLQQQPSYIQTSVYLDGYKIAEAISEPLHDMTRQRGRGEGLV</sequence>
<accession>A0ABT1YTV0</accession>
<dbReference type="EMBL" id="JANQBD010000031">
    <property type="protein sequence ID" value="MCR8635744.1"/>
    <property type="molecule type" value="Genomic_DNA"/>
</dbReference>
<gene>
    <name evidence="3" type="ORF">NV381_31515</name>
</gene>